<dbReference type="PROSITE" id="PS50244">
    <property type="entry name" value="S5A_REDUCTASE"/>
    <property type="match status" value="1"/>
</dbReference>
<protein>
    <submittedName>
        <fullName evidence="2">DUF1295 domain-containing protein</fullName>
    </submittedName>
</protein>
<evidence type="ECO:0000313" key="2">
    <source>
        <dbReference type="EMBL" id="NNU16647.1"/>
    </source>
</evidence>
<sequence length="292" mass="32028">MKAVRGIIVALVTALIGYGVAWTASQSSIQVSLPFYVGGLFLLCGILSFAINWLVFIPSAMARTEKFYDLTGSITYLSMMGLALALTPSLDLRAKLAAGAVILWSLRLGLFLFTRISADGHDRRFAEIKINPFRFLAAWSIQALWCLLTAAAALAIITSPKQQPLDIFLVVGGAMWVIGFLIEVIADEQKKAFRKDPANAGKFIDKGLWSRSRHPNYFGEILLWTGMAVAAIPVLTGGLWITLISPLFVTLLLTKVSGIPLLDASARKRWGDDPEYRAYRKRTPALIPRLGS</sequence>
<organism evidence="2 3">
    <name type="scientific">Parvularcula mediterranea</name>
    <dbReference type="NCBI Taxonomy" id="2732508"/>
    <lineage>
        <taxon>Bacteria</taxon>
        <taxon>Pseudomonadati</taxon>
        <taxon>Pseudomonadota</taxon>
        <taxon>Alphaproteobacteria</taxon>
        <taxon>Parvularculales</taxon>
        <taxon>Parvularculaceae</taxon>
        <taxon>Parvularcula</taxon>
    </lineage>
</organism>
<dbReference type="EMBL" id="JABFCX010000003">
    <property type="protein sequence ID" value="NNU16647.1"/>
    <property type="molecule type" value="Genomic_DNA"/>
</dbReference>
<dbReference type="PANTHER" id="PTHR32251:SF17">
    <property type="entry name" value="STEROID 5-ALPHA REDUCTASE C-TERMINAL DOMAIN-CONTAINING PROTEIN"/>
    <property type="match status" value="1"/>
</dbReference>
<gene>
    <name evidence="2" type="ORF">HK107_09970</name>
</gene>
<dbReference type="GO" id="GO:0016020">
    <property type="term" value="C:membrane"/>
    <property type="evidence" value="ECO:0007669"/>
    <property type="project" value="TreeGrafter"/>
</dbReference>
<proteinExistence type="predicted"/>
<feature type="transmembrane region" description="Helical" evidence="1">
    <location>
        <begin position="221"/>
        <end position="241"/>
    </location>
</feature>
<feature type="transmembrane region" description="Helical" evidence="1">
    <location>
        <begin position="33"/>
        <end position="55"/>
    </location>
</feature>
<keyword evidence="1" id="KW-0812">Transmembrane</keyword>
<evidence type="ECO:0000313" key="3">
    <source>
        <dbReference type="Proteomes" id="UP000536835"/>
    </source>
</evidence>
<accession>A0A7Y3RNS9</accession>
<comment type="caution">
    <text evidence="2">The sequence shown here is derived from an EMBL/GenBank/DDBJ whole genome shotgun (WGS) entry which is preliminary data.</text>
</comment>
<keyword evidence="1" id="KW-0472">Membrane</keyword>
<dbReference type="RefSeq" id="WP_173199306.1">
    <property type="nucleotide sequence ID" value="NZ_JABFCX010000003.1"/>
</dbReference>
<dbReference type="Gene3D" id="1.20.120.1630">
    <property type="match status" value="1"/>
</dbReference>
<reference evidence="2 3" key="1">
    <citation type="submission" date="2020-05" db="EMBL/GenBank/DDBJ databases">
        <title>Parvularcula mediterraneae sp. nov., isolated from polypropylene straw from shallow seawater of the seashore of Laganas in Zakynthos island, Greece.</title>
        <authorList>
            <person name="Szabo I."/>
            <person name="Al-Omari J."/>
            <person name="Rado J."/>
            <person name="Szerdahelyi G.S."/>
        </authorList>
    </citation>
    <scope>NUCLEOTIDE SEQUENCE [LARGE SCALE GENOMIC DNA]</scope>
    <source>
        <strain evidence="2 3">ZS-1/3</strain>
    </source>
</reference>
<dbReference type="PANTHER" id="PTHR32251">
    <property type="entry name" value="3-OXO-5-ALPHA-STEROID 4-DEHYDROGENASE"/>
    <property type="match status" value="1"/>
</dbReference>
<dbReference type="Proteomes" id="UP000536835">
    <property type="component" value="Unassembled WGS sequence"/>
</dbReference>
<dbReference type="Pfam" id="PF06966">
    <property type="entry name" value="DUF1295"/>
    <property type="match status" value="1"/>
</dbReference>
<keyword evidence="1" id="KW-1133">Transmembrane helix</keyword>
<feature type="transmembrane region" description="Helical" evidence="1">
    <location>
        <begin position="135"/>
        <end position="159"/>
    </location>
</feature>
<name>A0A7Y3RNS9_9PROT</name>
<feature type="transmembrane region" description="Helical" evidence="1">
    <location>
        <begin position="67"/>
        <end position="90"/>
    </location>
</feature>
<dbReference type="InterPro" id="IPR010721">
    <property type="entry name" value="UstE-like"/>
</dbReference>
<dbReference type="AlphaFoldDB" id="A0A7Y3RNS9"/>
<feature type="transmembrane region" description="Helical" evidence="1">
    <location>
        <begin position="165"/>
        <end position="186"/>
    </location>
</feature>
<evidence type="ECO:0000256" key="1">
    <source>
        <dbReference type="SAM" id="Phobius"/>
    </source>
</evidence>
<feature type="transmembrane region" description="Helical" evidence="1">
    <location>
        <begin position="96"/>
        <end position="114"/>
    </location>
</feature>
<keyword evidence="3" id="KW-1185">Reference proteome</keyword>